<comment type="subcellular location">
    <subcellularLocation>
        <location evidence="1">Cell membrane</location>
        <topology evidence="1">Multi-pass membrane protein</topology>
    </subcellularLocation>
</comment>
<evidence type="ECO:0000256" key="5">
    <source>
        <dbReference type="ARBA" id="ARBA00023136"/>
    </source>
</evidence>
<proteinExistence type="predicted"/>
<dbReference type="RefSeq" id="WP_013483815.1">
    <property type="nucleotide sequence ID" value="NC_014825.1"/>
</dbReference>
<feature type="transmembrane region" description="Helical" evidence="6">
    <location>
        <begin position="335"/>
        <end position="352"/>
    </location>
</feature>
<dbReference type="KEGG" id="ral:Rumal_3850"/>
<reference evidence="8" key="1">
    <citation type="journal article" date="2011" name="J. Bacteriol.">
        <title>Complete genome of the cellulolytic ruminal bacterium Ruminococcus albus 7.</title>
        <authorList>
            <person name="Suen G."/>
            <person name="Stevenson D.M."/>
            <person name="Bruce D.C."/>
            <person name="Chertkov O."/>
            <person name="Copeland A."/>
            <person name="Cheng J.F."/>
            <person name="Detter C."/>
            <person name="Detter J.C."/>
            <person name="Goodwin L.A."/>
            <person name="Han C.S."/>
            <person name="Hauser L.J."/>
            <person name="Ivanova N.N."/>
            <person name="Kyrpides N.C."/>
            <person name="Land M.L."/>
            <person name="Lapidus A."/>
            <person name="Lucas S."/>
            <person name="Ovchinnikova G."/>
            <person name="Pitluck S."/>
            <person name="Tapia R."/>
            <person name="Woyke T."/>
            <person name="Boyum J."/>
            <person name="Mead D."/>
            <person name="Weimer P.J."/>
        </authorList>
    </citation>
    <scope>NUCLEOTIDE SEQUENCE [LARGE SCALE GENOMIC DNA]</scope>
    <source>
        <strain evidence="8">ATCC 27210 / DSM 20455 / JCM 14654 / NCDO 2250 / 7</strain>
        <plasmid evidence="8">pRUMAL02</plasmid>
    </source>
</reference>
<dbReference type="InterPro" id="IPR050833">
    <property type="entry name" value="Poly_Biosynth_Transport"/>
</dbReference>
<gene>
    <name evidence="7" type="ordered locus">Rumal_3850</name>
</gene>
<dbReference type="GO" id="GO:0005886">
    <property type="term" value="C:plasma membrane"/>
    <property type="evidence" value="ECO:0007669"/>
    <property type="project" value="UniProtKB-SubCell"/>
</dbReference>
<feature type="transmembrane region" description="Helical" evidence="6">
    <location>
        <begin position="232"/>
        <end position="253"/>
    </location>
</feature>
<dbReference type="HOGENOM" id="CLU_040766_0_0_9"/>
<dbReference type="OrthoDB" id="8609648at2"/>
<keyword evidence="4 6" id="KW-1133">Transmembrane helix</keyword>
<dbReference type="Proteomes" id="UP000006919">
    <property type="component" value="Plasmid pRUMAL02"/>
</dbReference>
<evidence type="ECO:0000313" key="7">
    <source>
        <dbReference type="EMBL" id="ADU24275.1"/>
    </source>
</evidence>
<feature type="transmembrane region" description="Helical" evidence="6">
    <location>
        <begin position="95"/>
        <end position="113"/>
    </location>
</feature>
<keyword evidence="3 6" id="KW-0812">Transmembrane</keyword>
<dbReference type="AlphaFoldDB" id="E6UKS9"/>
<evidence type="ECO:0000256" key="6">
    <source>
        <dbReference type="SAM" id="Phobius"/>
    </source>
</evidence>
<keyword evidence="7" id="KW-0614">Plasmid</keyword>
<dbReference type="PANTHER" id="PTHR30250">
    <property type="entry name" value="PST FAMILY PREDICTED COLANIC ACID TRANSPORTER"/>
    <property type="match status" value="1"/>
</dbReference>
<feature type="transmembrane region" description="Helical" evidence="6">
    <location>
        <begin position="299"/>
        <end position="323"/>
    </location>
</feature>
<organism evidence="7 8">
    <name type="scientific">Ruminococcus albus (strain ATCC 27210 / DSM 20455 / JCM 14654 / NCDO 2250 / 7)</name>
    <dbReference type="NCBI Taxonomy" id="697329"/>
    <lineage>
        <taxon>Bacteria</taxon>
        <taxon>Bacillati</taxon>
        <taxon>Bacillota</taxon>
        <taxon>Clostridia</taxon>
        <taxon>Eubacteriales</taxon>
        <taxon>Oscillospiraceae</taxon>
        <taxon>Ruminococcus</taxon>
    </lineage>
</organism>
<feature type="transmembrane region" description="Helical" evidence="6">
    <location>
        <begin position="396"/>
        <end position="416"/>
    </location>
</feature>
<evidence type="ECO:0000313" key="8">
    <source>
        <dbReference type="Proteomes" id="UP000006919"/>
    </source>
</evidence>
<evidence type="ECO:0000256" key="2">
    <source>
        <dbReference type="ARBA" id="ARBA00022475"/>
    </source>
</evidence>
<feature type="transmembrane region" description="Helical" evidence="6">
    <location>
        <begin position="12"/>
        <end position="32"/>
    </location>
</feature>
<feature type="transmembrane region" description="Helical" evidence="6">
    <location>
        <begin position="168"/>
        <end position="191"/>
    </location>
</feature>
<feature type="transmembrane region" description="Helical" evidence="6">
    <location>
        <begin position="457"/>
        <end position="481"/>
    </location>
</feature>
<keyword evidence="5 6" id="KW-0472">Membrane</keyword>
<evidence type="ECO:0000256" key="3">
    <source>
        <dbReference type="ARBA" id="ARBA00022692"/>
    </source>
</evidence>
<dbReference type="PANTHER" id="PTHR30250:SF26">
    <property type="entry name" value="PSMA PROTEIN"/>
    <property type="match status" value="1"/>
</dbReference>
<evidence type="ECO:0000256" key="4">
    <source>
        <dbReference type="ARBA" id="ARBA00022989"/>
    </source>
</evidence>
<geneLocation type="plasmid" evidence="7 8">
    <name>pRUMAL02</name>
</geneLocation>
<dbReference type="EMBL" id="CP002405">
    <property type="protein sequence ID" value="ADU24275.1"/>
    <property type="molecule type" value="Genomic_DNA"/>
</dbReference>
<feature type="transmembrane region" description="Helical" evidence="6">
    <location>
        <begin position="428"/>
        <end position="445"/>
    </location>
</feature>
<name>E6UKS9_RUMA7</name>
<protein>
    <submittedName>
        <fullName evidence="7">Uncharacterized protein</fullName>
    </submittedName>
</protein>
<sequence>MNKKNLLKNATIGFVGQFITMILGLIVPRIFISSYGSDINGLLTTLTQIFTYMALLEAGIGQAARNALYKPIHDNDHDGVSFIVSAAMNYYRKLTLIYGLAVCTLAVVAPIVLKTEVDYKTIFLVILLEGASSVLSFYYVQTVKVTLNTDGKEYINGITDLVYKVLSYIIRIILALNGISIVILQACYLLLTIGKVAFYRYYFRKNYAWINEKAAPKTAKLNDRNSYIITEIAWTIFSSTDLIVLSVFVSTTLSSVYSVYNMVFVSINTLLNAIYSSINYTLGVKYHEGLSVYEKVHDAFMSVFIGSMTILMSVAYVLTIPFITMYTRSIADVNYLYSELPIMFCLVQILSWSRYIQGNLTGVAGYAKPTSRISLIEAITNITLSIILVLKFGIVGVLFATVIALPLKIIYTTYISDKKVMHRSYRKSITIIGSNILLFIIVVILDKVIDFEIANIPTFLLAGIVLTLVIGAIGTLMNLIINPTCFEMIKSLKRSKRKEV</sequence>
<accession>E6UKS9</accession>
<keyword evidence="2" id="KW-1003">Cell membrane</keyword>
<feature type="transmembrane region" description="Helical" evidence="6">
    <location>
        <begin position="122"/>
        <end position="140"/>
    </location>
</feature>
<feature type="transmembrane region" description="Helical" evidence="6">
    <location>
        <begin position="259"/>
        <end position="278"/>
    </location>
</feature>
<evidence type="ECO:0000256" key="1">
    <source>
        <dbReference type="ARBA" id="ARBA00004651"/>
    </source>
</evidence>